<evidence type="ECO:0000313" key="2">
    <source>
        <dbReference type="Proteomes" id="UP000663311"/>
    </source>
</evidence>
<evidence type="ECO:0000313" key="1">
    <source>
        <dbReference type="EMBL" id="QPB09778.1"/>
    </source>
</evidence>
<dbReference type="EMBL" id="MT701596">
    <property type="protein sequence ID" value="QPB09778.1"/>
    <property type="molecule type" value="Genomic_DNA"/>
</dbReference>
<sequence length="89" mass="9168">MEVSEVQLNVNEGVCRPSARVVSPVKVVSVDIAIVDETSGGIASPGVLVSGSATDGVWQLPFDFKLSELSVHAEIVAFGVDGSRAEGKA</sequence>
<reference evidence="1" key="1">
    <citation type="submission" date="2020-07" db="EMBL/GenBank/DDBJ databases">
        <title>Complete genome sequence of Streptomyces phage Shady.</title>
        <authorList>
            <person name="Ortega C.A."/>
            <person name="Hernandez I."/>
            <person name="Guadalupe Vizoso-Pinto M."/>
            <person name="Clark J.D."/>
            <person name="Liu M."/>
            <person name="Burrowes B.H."/>
        </authorList>
    </citation>
    <scope>NUCLEOTIDE SEQUENCE</scope>
</reference>
<protein>
    <submittedName>
        <fullName evidence="1">Uncharacterized protein</fullName>
    </submittedName>
</protein>
<keyword evidence="2" id="KW-1185">Reference proteome</keyword>
<proteinExistence type="predicted"/>
<gene>
    <name evidence="1" type="ORF">CPT_Shady_017</name>
</gene>
<accession>A0A873WHZ4</accession>
<name>A0A873WHZ4_9CAUD</name>
<organism evidence="1 2">
    <name type="scientific">Streptomyces phage Shady</name>
    <dbReference type="NCBI Taxonomy" id="2767585"/>
    <lineage>
        <taxon>Viruses</taxon>
        <taxon>Duplodnaviria</taxon>
        <taxon>Heunggongvirae</taxon>
        <taxon>Uroviricota</taxon>
        <taxon>Caudoviricetes</taxon>
        <taxon>Colingsworthviridae</taxon>
        <taxon>Shadyvirus</taxon>
        <taxon>Shadyvirus shady</taxon>
    </lineage>
</organism>
<dbReference type="Proteomes" id="UP000663311">
    <property type="component" value="Segment"/>
</dbReference>